<reference evidence="5 6" key="1">
    <citation type="submission" date="2019-03" db="EMBL/GenBank/DDBJ databases">
        <title>Genomic Encyclopedia of Type Strains, Phase IV (KMG-IV): sequencing the most valuable type-strain genomes for metagenomic binning, comparative biology and taxonomic classification.</title>
        <authorList>
            <person name="Goeker M."/>
        </authorList>
    </citation>
    <scope>NUCLEOTIDE SEQUENCE [LARGE SCALE GENOMIC DNA]</scope>
    <source>
        <strain evidence="5 6">DSM 16380</strain>
    </source>
</reference>
<dbReference type="RefSeq" id="WP_132501747.1">
    <property type="nucleotide sequence ID" value="NZ_LVXA01000001.1"/>
</dbReference>
<keyword evidence="6" id="KW-1185">Reference proteome</keyword>
<evidence type="ECO:0000313" key="5">
    <source>
        <dbReference type="EMBL" id="TCP16521.1"/>
    </source>
</evidence>
<dbReference type="SUPFAM" id="SSF51556">
    <property type="entry name" value="Metallo-dependent hydrolases"/>
    <property type="match status" value="1"/>
</dbReference>
<evidence type="ECO:0000256" key="4">
    <source>
        <dbReference type="PIRSR" id="PIRSR005902-1"/>
    </source>
</evidence>
<feature type="binding site" evidence="4">
    <location>
        <position position="5"/>
    </location>
    <ligand>
        <name>a divalent metal cation</name>
        <dbReference type="ChEBI" id="CHEBI:60240"/>
        <label>1</label>
    </ligand>
</feature>
<dbReference type="PANTHER" id="PTHR46317">
    <property type="entry name" value="HYDROLASE OF PHP SUPERFAMILY-RELATED PROTEIN"/>
    <property type="match status" value="1"/>
</dbReference>
<dbReference type="Pfam" id="PF01026">
    <property type="entry name" value="TatD_DNase"/>
    <property type="match status" value="1"/>
</dbReference>
<dbReference type="PANTHER" id="PTHR46317:SF1">
    <property type="entry name" value="HYDROLASE, TATD FAMILY"/>
    <property type="match status" value="1"/>
</dbReference>
<name>A0A4R2N6P6_9PAST</name>
<proteinExistence type="inferred from homology"/>
<organism evidence="5 6">
    <name type="scientific">Nicoletella semolina</name>
    <dbReference type="NCBI Taxonomy" id="271160"/>
    <lineage>
        <taxon>Bacteria</taxon>
        <taxon>Pseudomonadati</taxon>
        <taxon>Pseudomonadota</taxon>
        <taxon>Gammaproteobacteria</taxon>
        <taxon>Pasteurellales</taxon>
        <taxon>Pasteurellaceae</taxon>
        <taxon>Nicoletella</taxon>
    </lineage>
</organism>
<dbReference type="PROSITE" id="PS01137">
    <property type="entry name" value="TATD_1"/>
    <property type="match status" value="1"/>
</dbReference>
<evidence type="ECO:0000256" key="3">
    <source>
        <dbReference type="ARBA" id="ARBA00022801"/>
    </source>
</evidence>
<feature type="binding site" evidence="4">
    <location>
        <position position="88"/>
    </location>
    <ligand>
        <name>a divalent metal cation</name>
        <dbReference type="ChEBI" id="CHEBI:60240"/>
        <label>1</label>
    </ligand>
</feature>
<comment type="similarity">
    <text evidence="1">Belongs to the metallo-dependent hydrolases superfamily. TatD-type hydrolase family.</text>
</comment>
<feature type="binding site" evidence="4">
    <location>
        <position position="200"/>
    </location>
    <ligand>
        <name>a divalent metal cation</name>
        <dbReference type="ChEBI" id="CHEBI:60240"/>
        <label>1</label>
    </ligand>
</feature>
<accession>A0A4R2N6P6</accession>
<keyword evidence="3" id="KW-0378">Hydrolase</keyword>
<dbReference type="AlphaFoldDB" id="A0A4R2N6P6"/>
<dbReference type="GO" id="GO:0046872">
    <property type="term" value="F:metal ion binding"/>
    <property type="evidence" value="ECO:0007669"/>
    <property type="project" value="UniProtKB-KW"/>
</dbReference>
<dbReference type="EMBL" id="SLXJ01000011">
    <property type="protein sequence ID" value="TCP16521.1"/>
    <property type="molecule type" value="Genomic_DNA"/>
</dbReference>
<dbReference type="GO" id="GO:0016788">
    <property type="term" value="F:hydrolase activity, acting on ester bonds"/>
    <property type="evidence" value="ECO:0007669"/>
    <property type="project" value="InterPro"/>
</dbReference>
<evidence type="ECO:0000256" key="1">
    <source>
        <dbReference type="ARBA" id="ARBA00009275"/>
    </source>
</evidence>
<keyword evidence="2 4" id="KW-0479">Metal-binding</keyword>
<feature type="binding site" evidence="4">
    <location>
        <position position="128"/>
    </location>
    <ligand>
        <name>a divalent metal cation</name>
        <dbReference type="ChEBI" id="CHEBI:60240"/>
        <label>2</label>
    </ligand>
</feature>
<evidence type="ECO:0000256" key="2">
    <source>
        <dbReference type="ARBA" id="ARBA00022723"/>
    </source>
</evidence>
<dbReference type="OrthoDB" id="9775608at2"/>
<evidence type="ECO:0000313" key="6">
    <source>
        <dbReference type="Proteomes" id="UP000295537"/>
    </source>
</evidence>
<comment type="caution">
    <text evidence="5">The sequence shown here is derived from an EMBL/GenBank/DDBJ whole genome shotgun (WGS) entry which is preliminary data.</text>
</comment>
<protein>
    <submittedName>
        <fullName evidence="5">TatD DNase family protein</fullName>
    </submittedName>
</protein>
<dbReference type="Proteomes" id="UP000295537">
    <property type="component" value="Unassembled WGS sequence"/>
</dbReference>
<dbReference type="InterPro" id="IPR001130">
    <property type="entry name" value="TatD-like"/>
</dbReference>
<dbReference type="InterPro" id="IPR032466">
    <property type="entry name" value="Metal_Hydrolase"/>
</dbReference>
<dbReference type="PIRSF" id="PIRSF005902">
    <property type="entry name" value="DNase_TatD"/>
    <property type="match status" value="1"/>
</dbReference>
<gene>
    <name evidence="5" type="ORF">EV693_11161</name>
</gene>
<dbReference type="InterPro" id="IPR018228">
    <property type="entry name" value="DNase_TatD-rel_CS"/>
</dbReference>
<feature type="binding site" evidence="4">
    <location>
        <position position="152"/>
    </location>
    <ligand>
        <name>a divalent metal cation</name>
        <dbReference type="ChEBI" id="CHEBI:60240"/>
        <label>2</label>
    </ligand>
</feature>
<dbReference type="Gene3D" id="3.20.20.140">
    <property type="entry name" value="Metal-dependent hydrolases"/>
    <property type="match status" value="1"/>
</dbReference>
<sequence>MIDSHIHLDQFSDEQITSILSDSRLDAVIAVATNLQSCQRLLSLKKSQSKIFIGAGFHPEQPLPSKSVQNELFDWIVKNSSELTVLGEIGLPHYRKQKQPNLDYTPYLELLEGFIIQSKHYDLPLNLHIVYDDTFLVLDLLAKHHIKRAHFHWFKGSDLALEALLATQYVVSITPDVQWNPKTQRVVSYFPLARLLIETDSPWQHQGFQSSTINQQLQAVIHKIAELKGISYRSCASQLRENILSFYRLPLTKTITK</sequence>
<feature type="binding site" evidence="4">
    <location>
        <position position="7"/>
    </location>
    <ligand>
        <name>a divalent metal cation</name>
        <dbReference type="ChEBI" id="CHEBI:60240"/>
        <label>1</label>
    </ligand>
</feature>